<sequence length="50" mass="6077">MPRDSLIYNNIYDFEVIKFKGDVLPKDERSIKWKLEFIYDGNHYNEILPV</sequence>
<reference evidence="2" key="1">
    <citation type="journal article" date="2019" name="Int. J. Syst. Evol. Microbiol.">
        <title>The Global Catalogue of Microorganisms (GCM) 10K type strain sequencing project: providing services to taxonomists for standard genome sequencing and annotation.</title>
        <authorList>
            <consortium name="The Broad Institute Genomics Platform"/>
            <consortium name="The Broad Institute Genome Sequencing Center for Infectious Disease"/>
            <person name="Wu L."/>
            <person name="Ma J."/>
        </authorList>
    </citation>
    <scope>NUCLEOTIDE SEQUENCE [LARGE SCALE GENOMIC DNA]</scope>
    <source>
        <strain evidence="2">JCM 17626</strain>
    </source>
</reference>
<keyword evidence="2" id="KW-1185">Reference proteome</keyword>
<evidence type="ECO:0000313" key="2">
    <source>
        <dbReference type="Proteomes" id="UP001501772"/>
    </source>
</evidence>
<proteinExistence type="predicted"/>
<organism evidence="1 2">
    <name type="scientific">Pedobacter jeongneungensis</name>
    <dbReference type="NCBI Taxonomy" id="947309"/>
    <lineage>
        <taxon>Bacteria</taxon>
        <taxon>Pseudomonadati</taxon>
        <taxon>Bacteroidota</taxon>
        <taxon>Sphingobacteriia</taxon>
        <taxon>Sphingobacteriales</taxon>
        <taxon>Sphingobacteriaceae</taxon>
        <taxon>Pedobacter</taxon>
    </lineage>
</organism>
<dbReference type="Proteomes" id="UP001501772">
    <property type="component" value="Unassembled WGS sequence"/>
</dbReference>
<dbReference type="EMBL" id="BAABBY010000014">
    <property type="protein sequence ID" value="GAA4212919.1"/>
    <property type="molecule type" value="Genomic_DNA"/>
</dbReference>
<name>A0ABP8BPV3_9SPHI</name>
<evidence type="ECO:0000313" key="1">
    <source>
        <dbReference type="EMBL" id="GAA4212919.1"/>
    </source>
</evidence>
<accession>A0ABP8BPV3</accession>
<protein>
    <submittedName>
        <fullName evidence="1">Uncharacterized protein</fullName>
    </submittedName>
</protein>
<gene>
    <name evidence="1" type="ORF">GCM10022289_44410</name>
</gene>
<comment type="caution">
    <text evidence="1">The sequence shown here is derived from an EMBL/GenBank/DDBJ whole genome shotgun (WGS) entry which is preliminary data.</text>
</comment>